<reference evidence="2" key="1">
    <citation type="submission" date="2017-06" db="EMBL/GenBank/DDBJ databases">
        <authorList>
            <person name="Varghese N."/>
            <person name="Submissions S."/>
        </authorList>
    </citation>
    <scope>NUCLEOTIDE SEQUENCE [LARGE SCALE GENOMIC DNA]</scope>
    <source>
        <strain evidence="2">DSM 44485</strain>
    </source>
</reference>
<protein>
    <submittedName>
        <fullName evidence="1">Uncharacterized protein</fullName>
    </submittedName>
</protein>
<name>A0A238X1C9_9ACTN</name>
<organism evidence="1 2">
    <name type="scientific">Actinomadura mexicana</name>
    <dbReference type="NCBI Taxonomy" id="134959"/>
    <lineage>
        <taxon>Bacteria</taxon>
        <taxon>Bacillati</taxon>
        <taxon>Actinomycetota</taxon>
        <taxon>Actinomycetes</taxon>
        <taxon>Streptosporangiales</taxon>
        <taxon>Thermomonosporaceae</taxon>
        <taxon>Actinomadura</taxon>
    </lineage>
</organism>
<accession>A0A238X1C9</accession>
<keyword evidence="2" id="KW-1185">Reference proteome</keyword>
<evidence type="ECO:0000313" key="2">
    <source>
        <dbReference type="Proteomes" id="UP000198420"/>
    </source>
</evidence>
<dbReference type="EMBL" id="FZNP01000003">
    <property type="protein sequence ID" value="SNR52441.1"/>
    <property type="molecule type" value="Genomic_DNA"/>
</dbReference>
<evidence type="ECO:0000313" key="1">
    <source>
        <dbReference type="EMBL" id="SNR52441.1"/>
    </source>
</evidence>
<proteinExistence type="predicted"/>
<gene>
    <name evidence="1" type="ORF">SAMN06265355_103554</name>
</gene>
<sequence length="38" mass="4433">MIPAAGLTYWIPGLQIRYGIYACWWWAFVPGHRLAPTR</sequence>
<dbReference type="Proteomes" id="UP000198420">
    <property type="component" value="Unassembled WGS sequence"/>
</dbReference>
<dbReference type="AlphaFoldDB" id="A0A238X1C9"/>